<name>A0A917YLX5_9RHOB</name>
<dbReference type="EMBL" id="BMLP01000008">
    <property type="protein sequence ID" value="GGO37205.1"/>
    <property type="molecule type" value="Genomic_DNA"/>
</dbReference>
<dbReference type="InterPro" id="IPR052514">
    <property type="entry name" value="SAM-dependent_MTase"/>
</dbReference>
<dbReference type="InterPro" id="IPR006342">
    <property type="entry name" value="FkbM_mtfrase"/>
</dbReference>
<dbReference type="Pfam" id="PF05050">
    <property type="entry name" value="Methyltransf_21"/>
    <property type="match status" value="1"/>
</dbReference>
<protein>
    <recommendedName>
        <fullName evidence="1">Methyltransferase FkbM domain-containing protein</fullName>
    </recommendedName>
</protein>
<gene>
    <name evidence="2" type="ORF">GCM10010991_32490</name>
</gene>
<organism evidence="2 3">
    <name type="scientific">Gemmobacter aquaticus</name>
    <dbReference type="NCBI Taxonomy" id="490185"/>
    <lineage>
        <taxon>Bacteria</taxon>
        <taxon>Pseudomonadati</taxon>
        <taxon>Pseudomonadota</taxon>
        <taxon>Alphaproteobacteria</taxon>
        <taxon>Rhodobacterales</taxon>
        <taxon>Paracoccaceae</taxon>
        <taxon>Gemmobacter</taxon>
    </lineage>
</organism>
<dbReference type="SUPFAM" id="SSF53335">
    <property type="entry name" value="S-adenosyl-L-methionine-dependent methyltransferases"/>
    <property type="match status" value="1"/>
</dbReference>
<dbReference type="Proteomes" id="UP000598196">
    <property type="component" value="Unassembled WGS sequence"/>
</dbReference>
<evidence type="ECO:0000313" key="2">
    <source>
        <dbReference type="EMBL" id="GGO37205.1"/>
    </source>
</evidence>
<sequence>MGAQAPATVEELQQKLDKLRRRQRRNERAEWASGFLTAVCGMLRPGDLAIDCGANVGDISARLLASGADVIAFDPEPFAVEKLRHRFADEARFQLIGAAVGTCKGTVHLMRASNFDDNAALGSVKSTVVTGGRMIDETEGNTIAVEQIDFVAFLRDQIARRGEIAFLKMDIEGAELDLIPAIDAAGLFDHIRCTVVETHERKFRARRDDFARMRADIAARHSPSRVNLDWI</sequence>
<dbReference type="InterPro" id="IPR029063">
    <property type="entry name" value="SAM-dependent_MTases_sf"/>
</dbReference>
<feature type="domain" description="Methyltransferase FkbM" evidence="1">
    <location>
        <begin position="51"/>
        <end position="215"/>
    </location>
</feature>
<comment type="caution">
    <text evidence="2">The sequence shown here is derived from an EMBL/GenBank/DDBJ whole genome shotgun (WGS) entry which is preliminary data.</text>
</comment>
<reference evidence="2 3" key="1">
    <citation type="journal article" date="2014" name="Int. J. Syst. Evol. Microbiol.">
        <title>Complete genome sequence of Corynebacterium casei LMG S-19264T (=DSM 44701T), isolated from a smear-ripened cheese.</title>
        <authorList>
            <consortium name="US DOE Joint Genome Institute (JGI-PGF)"/>
            <person name="Walter F."/>
            <person name="Albersmeier A."/>
            <person name="Kalinowski J."/>
            <person name="Ruckert C."/>
        </authorList>
    </citation>
    <scope>NUCLEOTIDE SEQUENCE [LARGE SCALE GENOMIC DNA]</scope>
    <source>
        <strain evidence="2 3">CGMCC 1.7029</strain>
    </source>
</reference>
<dbReference type="Gene3D" id="3.40.50.150">
    <property type="entry name" value="Vaccinia Virus protein VP39"/>
    <property type="match status" value="1"/>
</dbReference>
<dbReference type="PANTHER" id="PTHR34203">
    <property type="entry name" value="METHYLTRANSFERASE, FKBM FAMILY PROTEIN"/>
    <property type="match status" value="1"/>
</dbReference>
<proteinExistence type="predicted"/>
<dbReference type="PANTHER" id="PTHR34203:SF15">
    <property type="entry name" value="SLL1173 PROTEIN"/>
    <property type="match status" value="1"/>
</dbReference>
<evidence type="ECO:0000259" key="1">
    <source>
        <dbReference type="Pfam" id="PF05050"/>
    </source>
</evidence>
<dbReference type="NCBIfam" id="TIGR01444">
    <property type="entry name" value="fkbM_fam"/>
    <property type="match status" value="1"/>
</dbReference>
<accession>A0A917YLX5</accession>
<dbReference type="AlphaFoldDB" id="A0A917YLX5"/>
<keyword evidence="3" id="KW-1185">Reference proteome</keyword>
<evidence type="ECO:0000313" key="3">
    <source>
        <dbReference type="Proteomes" id="UP000598196"/>
    </source>
</evidence>